<name>A0A7J7M3G0_9MAGN</name>
<proteinExistence type="inferred from homology"/>
<dbReference type="PANTHER" id="PTHR10492:SF57">
    <property type="entry name" value="ATP-DEPENDENT DNA HELICASE"/>
    <property type="match status" value="1"/>
</dbReference>
<comment type="cofactor">
    <cofactor evidence="1">
        <name>Mg(2+)</name>
        <dbReference type="ChEBI" id="CHEBI:18420"/>
    </cofactor>
</comment>
<feature type="domain" description="DNA helicase Pif1-like DEAD-box helicase" evidence="2">
    <location>
        <begin position="7"/>
        <end position="69"/>
    </location>
</feature>
<sequence length="201" mass="22886">MQSVRDDPRPFSRITVVLGRYICQILPVVPKGARKHIVAASLRRLSLWKHVRVLSLVENMCLDYANPDNTLFVNYLMEIGSNPQKTIQLPSTIHNCTSVQDLILSVYSNLNIYCDRNQCFLTKMTILYVKNNDVSSINDDALNMFSGEPIVYLAANKIVENEFVDHTYNDRYPSECLNCLFLPGLLPFKLKLKVGCSIILL</sequence>
<keyword evidence="1" id="KW-0227">DNA damage</keyword>
<keyword evidence="1" id="KW-0347">Helicase</keyword>
<evidence type="ECO:0000259" key="2">
    <source>
        <dbReference type="Pfam" id="PF05970"/>
    </source>
</evidence>
<evidence type="ECO:0000256" key="1">
    <source>
        <dbReference type="RuleBase" id="RU363044"/>
    </source>
</evidence>
<dbReference type="GO" id="GO:0006281">
    <property type="term" value="P:DNA repair"/>
    <property type="evidence" value="ECO:0007669"/>
    <property type="project" value="UniProtKB-KW"/>
</dbReference>
<dbReference type="SUPFAM" id="SSF52075">
    <property type="entry name" value="Outer arm dynein light chain 1"/>
    <property type="match status" value="1"/>
</dbReference>
<keyword evidence="1" id="KW-0233">DNA recombination</keyword>
<gene>
    <name evidence="3" type="ORF">GIB67_016914</name>
</gene>
<evidence type="ECO:0000313" key="4">
    <source>
        <dbReference type="Proteomes" id="UP000541444"/>
    </source>
</evidence>
<organism evidence="3 4">
    <name type="scientific">Kingdonia uniflora</name>
    <dbReference type="NCBI Taxonomy" id="39325"/>
    <lineage>
        <taxon>Eukaryota</taxon>
        <taxon>Viridiplantae</taxon>
        <taxon>Streptophyta</taxon>
        <taxon>Embryophyta</taxon>
        <taxon>Tracheophyta</taxon>
        <taxon>Spermatophyta</taxon>
        <taxon>Magnoliopsida</taxon>
        <taxon>Ranunculales</taxon>
        <taxon>Circaeasteraceae</taxon>
        <taxon>Kingdonia</taxon>
    </lineage>
</organism>
<dbReference type="GO" id="GO:0016787">
    <property type="term" value="F:hydrolase activity"/>
    <property type="evidence" value="ECO:0007669"/>
    <property type="project" value="UniProtKB-KW"/>
</dbReference>
<comment type="similarity">
    <text evidence="1">Belongs to the helicase family.</text>
</comment>
<dbReference type="GO" id="GO:0043139">
    <property type="term" value="F:5'-3' DNA helicase activity"/>
    <property type="evidence" value="ECO:0007669"/>
    <property type="project" value="UniProtKB-EC"/>
</dbReference>
<comment type="catalytic activity">
    <reaction evidence="1">
        <text>ATP + H2O = ADP + phosphate + H(+)</text>
        <dbReference type="Rhea" id="RHEA:13065"/>
        <dbReference type="ChEBI" id="CHEBI:15377"/>
        <dbReference type="ChEBI" id="CHEBI:15378"/>
        <dbReference type="ChEBI" id="CHEBI:30616"/>
        <dbReference type="ChEBI" id="CHEBI:43474"/>
        <dbReference type="ChEBI" id="CHEBI:456216"/>
        <dbReference type="EC" id="5.6.2.3"/>
    </reaction>
</comment>
<dbReference type="AlphaFoldDB" id="A0A7J7M3G0"/>
<dbReference type="PANTHER" id="PTHR10492">
    <property type="match status" value="1"/>
</dbReference>
<dbReference type="EC" id="5.6.2.3" evidence="1"/>
<dbReference type="Proteomes" id="UP000541444">
    <property type="component" value="Unassembled WGS sequence"/>
</dbReference>
<dbReference type="EMBL" id="JACGCM010001796">
    <property type="protein sequence ID" value="KAF6149376.1"/>
    <property type="molecule type" value="Genomic_DNA"/>
</dbReference>
<comment type="caution">
    <text evidence="3">The sequence shown here is derived from an EMBL/GenBank/DDBJ whole genome shotgun (WGS) entry which is preliminary data.</text>
</comment>
<reference evidence="3 4" key="1">
    <citation type="journal article" date="2020" name="IScience">
        <title>Genome Sequencing of the Endangered Kingdonia uniflora (Circaeasteraceae, Ranunculales) Reveals Potential Mechanisms of Evolutionary Specialization.</title>
        <authorList>
            <person name="Sun Y."/>
            <person name="Deng T."/>
            <person name="Zhang A."/>
            <person name="Moore M.J."/>
            <person name="Landis J.B."/>
            <person name="Lin N."/>
            <person name="Zhang H."/>
            <person name="Zhang X."/>
            <person name="Huang J."/>
            <person name="Zhang X."/>
            <person name="Sun H."/>
            <person name="Wang H."/>
        </authorList>
    </citation>
    <scope>NUCLEOTIDE SEQUENCE [LARGE SCALE GENOMIC DNA]</scope>
    <source>
        <strain evidence="3">TB1705</strain>
        <tissue evidence="3">Leaf</tissue>
    </source>
</reference>
<keyword evidence="1" id="KW-0234">DNA repair</keyword>
<keyword evidence="1" id="KW-0067">ATP-binding</keyword>
<accession>A0A7J7M3G0</accession>
<dbReference type="GO" id="GO:0000723">
    <property type="term" value="P:telomere maintenance"/>
    <property type="evidence" value="ECO:0007669"/>
    <property type="project" value="InterPro"/>
</dbReference>
<protein>
    <recommendedName>
        <fullName evidence="1">ATP-dependent DNA helicase</fullName>
        <ecNumber evidence="1">5.6.2.3</ecNumber>
    </recommendedName>
</protein>
<dbReference type="GO" id="GO:0005524">
    <property type="term" value="F:ATP binding"/>
    <property type="evidence" value="ECO:0007669"/>
    <property type="project" value="UniProtKB-KW"/>
</dbReference>
<dbReference type="OrthoDB" id="272985at2759"/>
<keyword evidence="4" id="KW-1185">Reference proteome</keyword>
<evidence type="ECO:0000313" key="3">
    <source>
        <dbReference type="EMBL" id="KAF6149376.1"/>
    </source>
</evidence>
<keyword evidence="1" id="KW-0378">Hydrolase</keyword>
<dbReference type="Pfam" id="PF05970">
    <property type="entry name" value="PIF1"/>
    <property type="match status" value="1"/>
</dbReference>
<keyword evidence="1" id="KW-0547">Nucleotide-binding</keyword>
<dbReference type="InterPro" id="IPR010285">
    <property type="entry name" value="DNA_helicase_pif1-like_DEAD"/>
</dbReference>
<dbReference type="GO" id="GO:0006310">
    <property type="term" value="P:DNA recombination"/>
    <property type="evidence" value="ECO:0007669"/>
    <property type="project" value="UniProtKB-KW"/>
</dbReference>